<dbReference type="Pfam" id="PF04818">
    <property type="entry name" value="CID"/>
    <property type="match status" value="1"/>
</dbReference>
<evidence type="ECO:0000256" key="7">
    <source>
        <dbReference type="ARBA" id="ARBA00023242"/>
    </source>
</evidence>
<dbReference type="Pfam" id="PF00855">
    <property type="entry name" value="PWWP"/>
    <property type="match status" value="1"/>
</dbReference>
<keyword evidence="4" id="KW-0805">Transcription regulation</keyword>
<accession>A0AAV8DTW3</accession>
<evidence type="ECO:0000259" key="10">
    <source>
        <dbReference type="PROSITE" id="PS51391"/>
    </source>
</evidence>
<dbReference type="Proteomes" id="UP001140206">
    <property type="component" value="Chromosome 3"/>
</dbReference>
<dbReference type="Gene3D" id="2.30.30.140">
    <property type="match status" value="1"/>
</dbReference>
<dbReference type="GO" id="GO:0005634">
    <property type="term" value="C:nucleus"/>
    <property type="evidence" value="ECO:0007669"/>
    <property type="project" value="UniProtKB-SubCell"/>
</dbReference>
<dbReference type="FunFam" id="1.25.40.90:FF:000037">
    <property type="entry name" value="Enhancer of ag-4 2"/>
    <property type="match status" value="1"/>
</dbReference>
<evidence type="ECO:0000256" key="3">
    <source>
        <dbReference type="ARBA" id="ARBA00022664"/>
    </source>
</evidence>
<feature type="region of interest" description="Disordered" evidence="8">
    <location>
        <begin position="887"/>
        <end position="999"/>
    </location>
</feature>
<evidence type="ECO:0000256" key="4">
    <source>
        <dbReference type="ARBA" id="ARBA00023015"/>
    </source>
</evidence>
<feature type="region of interest" description="Disordered" evidence="8">
    <location>
        <begin position="511"/>
        <end position="532"/>
    </location>
</feature>
<dbReference type="EMBL" id="JAMFTS010000003">
    <property type="protein sequence ID" value="KAJ4770559.1"/>
    <property type="molecule type" value="Genomic_DNA"/>
</dbReference>
<dbReference type="GO" id="GO:0006397">
    <property type="term" value="P:mRNA processing"/>
    <property type="evidence" value="ECO:0007669"/>
    <property type="project" value="UniProtKB-KW"/>
</dbReference>
<evidence type="ECO:0000259" key="9">
    <source>
        <dbReference type="PROSITE" id="PS50812"/>
    </source>
</evidence>
<name>A0AAV8DTW3_9POAL</name>
<dbReference type="Gene3D" id="1.25.40.90">
    <property type="match status" value="1"/>
</dbReference>
<feature type="compositionally biased region" description="Low complexity" evidence="8">
    <location>
        <begin position="291"/>
        <end position="305"/>
    </location>
</feature>
<evidence type="ECO:0000256" key="5">
    <source>
        <dbReference type="ARBA" id="ARBA00023089"/>
    </source>
</evidence>
<keyword evidence="6" id="KW-0804">Transcription</keyword>
<gene>
    <name evidence="11" type="ORF">LUZ62_054816</name>
</gene>
<keyword evidence="3" id="KW-0507">mRNA processing</keyword>
<evidence type="ECO:0000256" key="6">
    <source>
        <dbReference type="ARBA" id="ARBA00023163"/>
    </source>
</evidence>
<reference evidence="11" key="1">
    <citation type="submission" date="2022-08" db="EMBL/GenBank/DDBJ databases">
        <authorList>
            <person name="Marques A."/>
        </authorList>
    </citation>
    <scope>NUCLEOTIDE SEQUENCE</scope>
    <source>
        <strain evidence="11">RhyPub2mFocal</strain>
        <tissue evidence="11">Leaves</tissue>
    </source>
</reference>
<feature type="compositionally biased region" description="Basic and acidic residues" evidence="8">
    <location>
        <begin position="275"/>
        <end position="290"/>
    </location>
</feature>
<keyword evidence="5" id="KW-0287">Flowering</keyword>
<protein>
    <submittedName>
        <fullName evidence="11">Hepatoma-derived growth factor-related protein 2</fullName>
    </submittedName>
</protein>
<evidence type="ECO:0000313" key="12">
    <source>
        <dbReference type="Proteomes" id="UP001140206"/>
    </source>
</evidence>
<feature type="compositionally biased region" description="Pro residues" evidence="8">
    <location>
        <begin position="933"/>
        <end position="996"/>
    </location>
</feature>
<dbReference type="InterPro" id="IPR006569">
    <property type="entry name" value="CID_dom"/>
</dbReference>
<dbReference type="SMART" id="SM00582">
    <property type="entry name" value="RPR"/>
    <property type="match status" value="1"/>
</dbReference>
<dbReference type="PANTHER" id="PTHR12550:SF70">
    <property type="entry name" value="JIL-1 ANCHORING AND STABILIZING PROTEIN, ISOFORM A"/>
    <property type="match status" value="1"/>
</dbReference>
<dbReference type="InterPro" id="IPR000313">
    <property type="entry name" value="PWWP_dom"/>
</dbReference>
<keyword evidence="2" id="KW-0217">Developmental protein</keyword>
<comment type="caution">
    <text evidence="11">The sequence shown here is derived from an EMBL/GenBank/DDBJ whole genome shotgun (WGS) entry which is preliminary data.</text>
</comment>
<feature type="domain" description="PWWP" evidence="9">
    <location>
        <begin position="17"/>
        <end position="74"/>
    </location>
</feature>
<keyword evidence="7" id="KW-0539">Nucleus</keyword>
<dbReference type="PRINTS" id="PR01217">
    <property type="entry name" value="PRICHEXTENSN"/>
</dbReference>
<dbReference type="SMART" id="SM00293">
    <property type="entry name" value="PWWP"/>
    <property type="match status" value="1"/>
</dbReference>
<evidence type="ECO:0000313" key="11">
    <source>
        <dbReference type="EMBL" id="KAJ4770559.1"/>
    </source>
</evidence>
<dbReference type="AlphaFoldDB" id="A0AAV8DTW3"/>
<dbReference type="PANTHER" id="PTHR12550">
    <property type="entry name" value="HEPATOMA-DERIVED GROWTH FACTOR-RELATED"/>
    <property type="match status" value="1"/>
</dbReference>
<dbReference type="InterPro" id="IPR008942">
    <property type="entry name" value="ENTH_VHS"/>
</dbReference>
<comment type="subcellular location">
    <subcellularLocation>
        <location evidence="1">Nucleus</location>
    </subcellularLocation>
</comment>
<feature type="region of interest" description="Disordered" evidence="8">
    <location>
        <begin position="249"/>
        <end position="323"/>
    </location>
</feature>
<dbReference type="SUPFAM" id="SSF63748">
    <property type="entry name" value="Tudor/PWWP/MBT"/>
    <property type="match status" value="1"/>
</dbReference>
<dbReference type="GO" id="GO:0009908">
    <property type="term" value="P:flower development"/>
    <property type="evidence" value="ECO:0007669"/>
    <property type="project" value="UniProtKB-KW"/>
</dbReference>
<evidence type="ECO:0000256" key="8">
    <source>
        <dbReference type="SAM" id="MobiDB-lite"/>
    </source>
</evidence>
<evidence type="ECO:0000256" key="1">
    <source>
        <dbReference type="ARBA" id="ARBA00004123"/>
    </source>
</evidence>
<proteinExistence type="predicted"/>
<keyword evidence="12" id="KW-1185">Reference proteome</keyword>
<organism evidence="11 12">
    <name type="scientific">Rhynchospora pubera</name>
    <dbReference type="NCBI Taxonomy" id="906938"/>
    <lineage>
        <taxon>Eukaryota</taxon>
        <taxon>Viridiplantae</taxon>
        <taxon>Streptophyta</taxon>
        <taxon>Embryophyta</taxon>
        <taxon>Tracheophyta</taxon>
        <taxon>Spermatophyta</taxon>
        <taxon>Magnoliopsida</taxon>
        <taxon>Liliopsida</taxon>
        <taxon>Poales</taxon>
        <taxon>Cyperaceae</taxon>
        <taxon>Cyperoideae</taxon>
        <taxon>Rhynchosporeae</taxon>
        <taxon>Rhynchospora</taxon>
    </lineage>
</organism>
<feature type="region of interest" description="Disordered" evidence="8">
    <location>
        <begin position="602"/>
        <end position="622"/>
    </location>
</feature>
<sequence>MAPGKKKSEMDSLKFQLGDLVLAKVKGHPPWPAKISSSENWDMPPDPKKIFVEFFGTSEIAFVAPADIFEFNQETKEKLRARCHGKTVKFFSQAVEEICTAFDEKQSKNSRTSPNSSKQIDHEIIGLLPASNPISTSSMEVDLQNRVLKANYVNDGKHKAKTKIEIKPEPSEKEKEVPFSASASVPVSKRKLILAADMSDDEDSKILKNKEDRQAMKKETAEVVKVVVALEVPVNRKRDRDIVAKEGLRMQGRKKSASGSKSKEFSAQIVGPSEEALKETTMELKSRDLSEGSSSESASLSNETLQVKTNDTKVNGLPEKGRKVNREAAGRMKDRVSLNKGLQTKAEALSEKVSKTKAEAPHKTIMEAEHHGLSENGTDRDNMNVPKKISRINNEPLEEKVQESKMKDLSEKSREMKASVETKFSCSGPALKKHRLNGVEETPSDVKRPKLVDRSMPSGDIFRVETKFDTHASENSEKKRGLVKRSCLFNEAEEAEGKRTPVHRKAPLKLENQKKAPVSPRQVKVSQKKGEKVELGEHGNKHVNSEPRTNSLYHVKSAQDRIRVLAKTTHEKDLLLTDRTEVAKEEKQDTTSMKHLIAAAQAKRRETHSHVPPVRAPAASPMPANANPPLISISESNGKHHLSPSTNEVLTLTGSGSDGLLNSRGDALSPNLNSAQRLSARGGSLSCGTEAAVARDALEGMLETLSRTKESIGRATRLAIDCAKYGIATEVVDLLVGKLEAEADMHRKVDLFFLIDSITQCSHSQRGVAGSSYIPVVQEALPRILGAAAPHGENARENRRQCLKVLRLWLERKILPEDFLKGCMDAIELPKEEKNPEFLLRRPSRAERSIDDPIREMDGMFVDEYGSNAGFQLPGLFCSNLLQEDSDEEDFLTTSNPNPASNNNINGNTSPLEPTNAHSLPPVTSASSEEWVPPLPMEPPPSLPPLPSSPPPLPVSPPPSPPPPPPPESPAPPPPPPLPESPPPPPPENPNSPPPIVSFYLPTTLSQTTYLSYGNNSTYPSTNMQLQPSSVPYFHGGPVPPPAQSSSNRFLPQMGTTPYVQQQNFQYASSNEQWRMASTTSSLEGRCGNNSTAWVGDVGTTSGSLPVPISHEGYLRNNVEMRPSTNPSVYQLSVHGNVPPSVPLPGHQLLRSWRPGQ</sequence>
<evidence type="ECO:0000256" key="2">
    <source>
        <dbReference type="ARBA" id="ARBA00022473"/>
    </source>
</evidence>
<feature type="domain" description="CID" evidence="10">
    <location>
        <begin position="690"/>
        <end position="831"/>
    </location>
</feature>
<feature type="compositionally biased region" description="Polar residues" evidence="8">
    <location>
        <begin position="912"/>
        <end position="928"/>
    </location>
</feature>
<dbReference type="PROSITE" id="PS50812">
    <property type="entry name" value="PWWP"/>
    <property type="match status" value="1"/>
</dbReference>
<feature type="compositionally biased region" description="Low complexity" evidence="8">
    <location>
        <begin position="893"/>
        <end position="911"/>
    </location>
</feature>
<dbReference type="PROSITE" id="PS51391">
    <property type="entry name" value="CID"/>
    <property type="match status" value="1"/>
</dbReference>